<evidence type="ECO:0000256" key="4">
    <source>
        <dbReference type="ARBA" id="ARBA00023136"/>
    </source>
</evidence>
<protein>
    <recommendedName>
        <fullName evidence="6">Late embryogenesis abundant protein LEA-2 subgroup domain-containing protein</fullName>
    </recommendedName>
</protein>
<dbReference type="EMBL" id="JBDFQZ010000014">
    <property type="protein sequence ID" value="KAK9665913.1"/>
    <property type="molecule type" value="Genomic_DNA"/>
</dbReference>
<keyword evidence="2 5" id="KW-0812">Transmembrane</keyword>
<organism evidence="7 8">
    <name type="scientific">Saponaria officinalis</name>
    <name type="common">Common soapwort</name>
    <name type="synonym">Lychnis saponaria</name>
    <dbReference type="NCBI Taxonomy" id="3572"/>
    <lineage>
        <taxon>Eukaryota</taxon>
        <taxon>Viridiplantae</taxon>
        <taxon>Streptophyta</taxon>
        <taxon>Embryophyta</taxon>
        <taxon>Tracheophyta</taxon>
        <taxon>Spermatophyta</taxon>
        <taxon>Magnoliopsida</taxon>
        <taxon>eudicotyledons</taxon>
        <taxon>Gunneridae</taxon>
        <taxon>Pentapetalae</taxon>
        <taxon>Caryophyllales</taxon>
        <taxon>Caryophyllaceae</taxon>
        <taxon>Caryophylleae</taxon>
        <taxon>Saponaria</taxon>
    </lineage>
</organism>
<feature type="transmembrane region" description="Helical" evidence="5">
    <location>
        <begin position="20"/>
        <end position="43"/>
    </location>
</feature>
<comment type="subcellular location">
    <subcellularLocation>
        <location evidence="1">Membrane</location>
        <topology evidence="1">Single-pass membrane protein</topology>
    </subcellularLocation>
</comment>
<dbReference type="InterPro" id="IPR004864">
    <property type="entry name" value="LEA_2"/>
</dbReference>
<evidence type="ECO:0000256" key="3">
    <source>
        <dbReference type="ARBA" id="ARBA00022989"/>
    </source>
</evidence>
<reference evidence="7" key="1">
    <citation type="submission" date="2024-03" db="EMBL/GenBank/DDBJ databases">
        <title>WGS assembly of Saponaria officinalis var. Norfolk2.</title>
        <authorList>
            <person name="Jenkins J."/>
            <person name="Shu S."/>
            <person name="Grimwood J."/>
            <person name="Barry K."/>
            <person name="Goodstein D."/>
            <person name="Schmutz J."/>
            <person name="Leebens-Mack J."/>
            <person name="Osbourn A."/>
        </authorList>
    </citation>
    <scope>NUCLEOTIDE SEQUENCE [LARGE SCALE GENOMIC DNA]</scope>
    <source>
        <strain evidence="7">JIC</strain>
    </source>
</reference>
<dbReference type="PANTHER" id="PTHR31234:SF39">
    <property type="entry name" value="HARPIN-INDUCED PROTEIN 1 CONTAINING PROTEIN, EXPRESSED"/>
    <property type="match status" value="1"/>
</dbReference>
<gene>
    <name evidence="7" type="ORF">RND81_14G145300</name>
</gene>
<dbReference type="PANTHER" id="PTHR31234">
    <property type="entry name" value="LATE EMBRYOGENESIS ABUNDANT (LEA) HYDROXYPROLINE-RICH GLYCOPROTEIN FAMILY"/>
    <property type="match status" value="1"/>
</dbReference>
<evidence type="ECO:0000313" key="8">
    <source>
        <dbReference type="Proteomes" id="UP001443914"/>
    </source>
</evidence>
<evidence type="ECO:0000256" key="1">
    <source>
        <dbReference type="ARBA" id="ARBA00004167"/>
    </source>
</evidence>
<keyword evidence="3 5" id="KW-1133">Transmembrane helix</keyword>
<evidence type="ECO:0000256" key="2">
    <source>
        <dbReference type="ARBA" id="ARBA00022692"/>
    </source>
</evidence>
<dbReference type="Proteomes" id="UP001443914">
    <property type="component" value="Unassembled WGS sequence"/>
</dbReference>
<evidence type="ECO:0000256" key="5">
    <source>
        <dbReference type="SAM" id="Phobius"/>
    </source>
</evidence>
<feature type="domain" description="Late embryogenesis abundant protein LEA-2 subgroup" evidence="6">
    <location>
        <begin position="75"/>
        <end position="173"/>
    </location>
</feature>
<dbReference type="InterPro" id="IPR044839">
    <property type="entry name" value="NDR1-like"/>
</dbReference>
<dbReference type="AlphaFoldDB" id="A0AAW1GLV2"/>
<evidence type="ECO:0000313" key="7">
    <source>
        <dbReference type="EMBL" id="KAK9665913.1"/>
    </source>
</evidence>
<dbReference type="GO" id="GO:0098542">
    <property type="term" value="P:defense response to other organism"/>
    <property type="evidence" value="ECO:0007669"/>
    <property type="project" value="InterPro"/>
</dbReference>
<dbReference type="Pfam" id="PF03168">
    <property type="entry name" value="LEA_2"/>
    <property type="match status" value="1"/>
</dbReference>
<comment type="caution">
    <text evidence="7">The sequence shown here is derived from an EMBL/GenBank/DDBJ whole genome shotgun (WGS) entry which is preliminary data.</text>
</comment>
<keyword evidence="4 5" id="KW-0472">Membrane</keyword>
<dbReference type="GO" id="GO:0005886">
    <property type="term" value="C:plasma membrane"/>
    <property type="evidence" value="ECO:0007669"/>
    <property type="project" value="TreeGrafter"/>
</dbReference>
<proteinExistence type="predicted"/>
<sequence>MVGPRTSQSSATKRKSPIPMIAIFCLVLILIIGLAILIAWLAIKPKKLQYSIDEGWIRDYNLSNGQLSSTFNFVIRTYNPNRKTSVYYNKMEVTVLYRGQTVAFDTIEPFFQPRRNVTRLMFQNTAHNVVLPPNIVRDLKVERTGGEVDLDVKIRAKLKFKVGVWKSRHYKLKALCSPVIVNFSNDTKSQPRDCDVDI</sequence>
<evidence type="ECO:0000259" key="6">
    <source>
        <dbReference type="Pfam" id="PF03168"/>
    </source>
</evidence>
<name>A0AAW1GLV2_SAPOF</name>
<accession>A0AAW1GLV2</accession>
<keyword evidence="8" id="KW-1185">Reference proteome</keyword>